<reference evidence="2 3" key="1">
    <citation type="submission" date="2018-10" db="EMBL/GenBank/DDBJ databases">
        <title>Genomic Encyclopedia of Type Strains, Phase IV (KMG-IV): sequencing the most valuable type-strain genomes for metagenomic binning, comparative biology and taxonomic classification.</title>
        <authorList>
            <person name="Goeker M."/>
        </authorList>
    </citation>
    <scope>NUCLEOTIDE SEQUENCE [LARGE SCALE GENOMIC DNA]</scope>
    <source>
        <strain evidence="2 3">DSM 4734</strain>
    </source>
</reference>
<feature type="domain" description="Amine oxidase" evidence="1">
    <location>
        <begin position="44"/>
        <end position="323"/>
    </location>
</feature>
<dbReference type="Proteomes" id="UP000273675">
    <property type="component" value="Unassembled WGS sequence"/>
</dbReference>
<dbReference type="PANTHER" id="PTHR42923:SF17">
    <property type="entry name" value="AMINE OXIDASE DOMAIN-CONTAINING PROTEIN"/>
    <property type="match status" value="1"/>
</dbReference>
<proteinExistence type="predicted"/>
<evidence type="ECO:0000313" key="2">
    <source>
        <dbReference type="EMBL" id="RKQ96480.1"/>
    </source>
</evidence>
<dbReference type="InterPro" id="IPR036188">
    <property type="entry name" value="FAD/NAD-bd_sf"/>
</dbReference>
<dbReference type="AlphaFoldDB" id="A0A495D684"/>
<organism evidence="2 3">
    <name type="scientific">Maricaulis maris</name>
    <dbReference type="NCBI Taxonomy" id="74318"/>
    <lineage>
        <taxon>Bacteria</taxon>
        <taxon>Pseudomonadati</taxon>
        <taxon>Pseudomonadota</taxon>
        <taxon>Alphaproteobacteria</taxon>
        <taxon>Maricaulales</taxon>
        <taxon>Maricaulaceae</taxon>
        <taxon>Maricaulis</taxon>
    </lineage>
</organism>
<sequence>MDCDVIRGPVRCVALNTNPATSSNARQRMSHQIPRRIAVIGSGISGLAAAWRLSQTQAVTLFEAADRLGGHANTAQIEIGERAFGVDTGFIVYNPRNYPNFVGLLDELGVETAESDMSFAASIGNGGFEYSSNPSGLFAQRRNVLRPRMWRMIADILRLNRHARDRARTASALTLDDFLKQKGYSRAFREDHILPMCAAIWSSPVDQMRGFPADAFFRFFLNHGLLQLTDRPQWRTITGGSQAYVNALAGAIKGEIALSTPVHAVRRNAEGVTLTLGDGATADFDAVVFACHSDQALALLADADRQETSLLSAIRYRPNTAVLHTDTRLMPARRSAWASWNYLERSRGDTREISLTYWMNRLQPLPVSSPVLVTLNPQTEPDPARVLRTDHYDHPAFDQAAIAAQSAIGAIQGRGGVWYSGAWLGSGFHEDGLQSGLLVAEALGAPLRPWSHPDMNARIAWPGHLADTRVDMPTDTEADTAADTLAIAAE</sequence>
<dbReference type="Gene3D" id="3.30.70.1990">
    <property type="match status" value="1"/>
</dbReference>
<gene>
    <name evidence="2" type="ORF">C7435_1810</name>
</gene>
<dbReference type="InterPro" id="IPR002937">
    <property type="entry name" value="Amino_oxidase"/>
</dbReference>
<evidence type="ECO:0000259" key="1">
    <source>
        <dbReference type="Pfam" id="PF01593"/>
    </source>
</evidence>
<evidence type="ECO:0000313" key="3">
    <source>
        <dbReference type="Proteomes" id="UP000273675"/>
    </source>
</evidence>
<dbReference type="PANTHER" id="PTHR42923">
    <property type="entry name" value="PROTOPORPHYRINOGEN OXIDASE"/>
    <property type="match status" value="1"/>
</dbReference>
<dbReference type="GO" id="GO:0016491">
    <property type="term" value="F:oxidoreductase activity"/>
    <property type="evidence" value="ECO:0007669"/>
    <property type="project" value="InterPro"/>
</dbReference>
<comment type="caution">
    <text evidence="2">The sequence shown here is derived from an EMBL/GenBank/DDBJ whole genome shotgun (WGS) entry which is preliminary data.</text>
</comment>
<protein>
    <recommendedName>
        <fullName evidence="1">Amine oxidase domain-containing protein</fullName>
    </recommendedName>
</protein>
<name>A0A495D684_9PROT</name>
<accession>A0A495D684</accession>
<dbReference type="Gene3D" id="3.50.50.60">
    <property type="entry name" value="FAD/NAD(P)-binding domain"/>
    <property type="match status" value="1"/>
</dbReference>
<dbReference type="FunFam" id="1.10.405.20:FF:000001">
    <property type="entry name" value="Amine oxidase"/>
    <property type="match status" value="1"/>
</dbReference>
<dbReference type="SUPFAM" id="SSF51905">
    <property type="entry name" value="FAD/NAD(P)-binding domain"/>
    <property type="match status" value="1"/>
</dbReference>
<dbReference type="Gene3D" id="1.10.405.20">
    <property type="match status" value="1"/>
</dbReference>
<dbReference type="EMBL" id="RBIM01000004">
    <property type="protein sequence ID" value="RKQ96480.1"/>
    <property type="molecule type" value="Genomic_DNA"/>
</dbReference>
<dbReference type="Pfam" id="PF01593">
    <property type="entry name" value="Amino_oxidase"/>
    <property type="match status" value="1"/>
</dbReference>
<dbReference type="InterPro" id="IPR050464">
    <property type="entry name" value="Zeta_carotene_desat/Oxidored"/>
</dbReference>